<dbReference type="InterPro" id="IPR046896">
    <property type="entry name" value="Cup1-like_N"/>
</dbReference>
<dbReference type="VEuPathDB" id="FungiDB:PHYBLDRAFT_148802"/>
<dbReference type="RefSeq" id="XP_018288296.1">
    <property type="nucleotide sequence ID" value="XM_018432162.1"/>
</dbReference>
<dbReference type="Pfam" id="PF20263">
    <property type="entry name" value="LYRM2-like"/>
    <property type="match status" value="1"/>
</dbReference>
<dbReference type="OrthoDB" id="5521299at2759"/>
<dbReference type="Proteomes" id="UP000077315">
    <property type="component" value="Unassembled WGS sequence"/>
</dbReference>
<name>A0A162PM76_PHYB8</name>
<evidence type="ECO:0000313" key="3">
    <source>
        <dbReference type="Proteomes" id="UP000077315"/>
    </source>
</evidence>
<gene>
    <name evidence="2" type="ORF">PHYBLDRAFT_148802</name>
</gene>
<dbReference type="GeneID" id="28993068"/>
<dbReference type="AlphaFoldDB" id="A0A162PM76"/>
<dbReference type="InParanoid" id="A0A162PM76"/>
<organism evidence="2 3">
    <name type="scientific">Phycomyces blakesleeanus (strain ATCC 8743b / DSM 1359 / FGSC 10004 / NBRC 33097 / NRRL 1555)</name>
    <dbReference type="NCBI Taxonomy" id="763407"/>
    <lineage>
        <taxon>Eukaryota</taxon>
        <taxon>Fungi</taxon>
        <taxon>Fungi incertae sedis</taxon>
        <taxon>Mucoromycota</taxon>
        <taxon>Mucoromycotina</taxon>
        <taxon>Mucoromycetes</taxon>
        <taxon>Mucorales</taxon>
        <taxon>Phycomycetaceae</taxon>
        <taxon>Phycomyces</taxon>
    </lineage>
</organism>
<protein>
    <recommendedName>
        <fullName evidence="1">LYR motif-containing protein Cup1-like N-terminal domain-containing protein</fullName>
    </recommendedName>
</protein>
<evidence type="ECO:0000259" key="1">
    <source>
        <dbReference type="Pfam" id="PF20263"/>
    </source>
</evidence>
<keyword evidence="3" id="KW-1185">Reference proteome</keyword>
<dbReference type="EMBL" id="KV440989">
    <property type="protein sequence ID" value="OAD70256.1"/>
    <property type="molecule type" value="Genomic_DNA"/>
</dbReference>
<proteinExistence type="predicted"/>
<evidence type="ECO:0000313" key="2">
    <source>
        <dbReference type="EMBL" id="OAD70256.1"/>
    </source>
</evidence>
<reference evidence="3" key="1">
    <citation type="submission" date="2015-06" db="EMBL/GenBank/DDBJ databases">
        <title>Expansion of signal transduction pathways in fungi by whole-genome duplication.</title>
        <authorList>
            <consortium name="DOE Joint Genome Institute"/>
            <person name="Corrochano L.M."/>
            <person name="Kuo A."/>
            <person name="Marcet-Houben M."/>
            <person name="Polaino S."/>
            <person name="Salamov A."/>
            <person name="Villalobos J.M."/>
            <person name="Alvarez M.I."/>
            <person name="Avalos J."/>
            <person name="Benito E.P."/>
            <person name="Benoit I."/>
            <person name="Burger G."/>
            <person name="Camino L.P."/>
            <person name="Canovas D."/>
            <person name="Cerda-Olmedo E."/>
            <person name="Cheng J.-F."/>
            <person name="Dominguez A."/>
            <person name="Elias M."/>
            <person name="Eslava A.P."/>
            <person name="Glaser F."/>
            <person name="Grimwood J."/>
            <person name="Gutierrez G."/>
            <person name="Heitman J."/>
            <person name="Henrissat B."/>
            <person name="Iturriaga E.A."/>
            <person name="Lang B.F."/>
            <person name="Lavin J.L."/>
            <person name="Lee S."/>
            <person name="Li W."/>
            <person name="Lindquist E."/>
            <person name="Lopez-Garcia S."/>
            <person name="Luque E.M."/>
            <person name="Marcos A.T."/>
            <person name="Martin J."/>
            <person name="McCluskey K."/>
            <person name="Medina H.R."/>
            <person name="Miralles-Duran A."/>
            <person name="Miyazaki A."/>
            <person name="Munoz-Torres E."/>
            <person name="Oguiza J.A."/>
            <person name="Ohm R."/>
            <person name="Olmedo M."/>
            <person name="Orejas M."/>
            <person name="Ortiz-Castellanos L."/>
            <person name="Pisabarro A.G."/>
            <person name="Rodriguez-Romero J."/>
            <person name="Ruiz-Herrera J."/>
            <person name="Ruiz-Vazquez R."/>
            <person name="Sanz C."/>
            <person name="Schackwitz W."/>
            <person name="Schmutz J."/>
            <person name="Shahriari M."/>
            <person name="Shelest E."/>
            <person name="Silva-Franco F."/>
            <person name="Soanes D."/>
            <person name="Syed K."/>
            <person name="Tagua V.G."/>
            <person name="Talbot N.J."/>
            <person name="Thon M."/>
            <person name="De vries R.P."/>
            <person name="Wiebenga A."/>
            <person name="Yadav J.S."/>
            <person name="Braun E.L."/>
            <person name="Baker S."/>
            <person name="Garre V."/>
            <person name="Horwitz B."/>
            <person name="Torres-Martinez S."/>
            <person name="Idnurm A."/>
            <person name="Herrera-Estrella A."/>
            <person name="Gabaldon T."/>
            <person name="Grigoriev I.V."/>
        </authorList>
    </citation>
    <scope>NUCLEOTIDE SEQUENCE [LARGE SCALE GENOMIC DNA]</scope>
    <source>
        <strain evidence="3">NRRL 1555(-)</strain>
    </source>
</reference>
<accession>A0A162PM76</accession>
<sequence length="365" mass="41256">MALLTPGTHQAYVRALYKSILAEGSRFFDDRARTFIVNRARKLFKEYITCTDEARIQNKLAEARKASLDKVGRSLNRLHRIERANQGDLKSALKVLEAAYGRTGKTKHKLLHPFVYANFPEDMVRPEPLVPHVPHTAPPPPLSKPVCALVRRLKKPLEPKLPESPYKPLHRGRQANLLWKWRSNLLERIEVPLPFEIGCELETKSGLDPLDPRGAANTLKGGPRWDEMYGDRGQDADIMHLCPTSVLVPLSRLQRRPAPPSPYTAGASPYATLSMVHLLDPSFDVPLETTSVPVDPRTKRRLYRRLLVKVPYLSPLPTASKLWDNTSYTATSSCIVPTSVLNVLQDEDISEESLRAFEKKKRGRK</sequence>
<feature type="domain" description="LYR motif-containing protein Cup1-like N-terminal" evidence="1">
    <location>
        <begin position="16"/>
        <end position="111"/>
    </location>
</feature>
<dbReference type="CDD" id="cd20273">
    <property type="entry name" value="Complex1_LYR_unchar"/>
    <property type="match status" value="1"/>
</dbReference>